<sequence>MSVSSILVNSNSEEQKAILEILEFYDYNKNTLNDDENKIKSVRHNELHKILAEKDILTPSRTKNNSTLATSKPTPTTPTKGLKRKLDTIFSSPQQVIRFFEEYKHSDPKKIKLYLKLCNFVVSKSLPISIVDAVEFREFLSLLDNRYKPPNSQTLKNTIIPRCREKIKFILIEKLNKVESINLITDIWSDTSMRSFIAFAVHGIDDEWGIFRALLCCKHLIGSHTNEAIFNTFMDIINEYNLGGKVFKIASDGASNMVKAFNTTHIDDYIDTFQQLCQSIDEKVDRDNELNTDEVESEDEDVGDGDNDGLEIDENIISTDTIAYDISLELYNVGRVGCAAHKLQLAIKDGSNLEVASDLIKK</sequence>
<dbReference type="SUPFAM" id="SSF140996">
    <property type="entry name" value="Hermes dimerisation domain"/>
    <property type="match status" value="1"/>
</dbReference>
<evidence type="ECO:0000313" key="7">
    <source>
        <dbReference type="EMBL" id="CAF0992760.1"/>
    </source>
</evidence>
<protein>
    <submittedName>
        <fullName evidence="7">Uncharacterized protein</fullName>
    </submittedName>
</protein>
<evidence type="ECO:0000256" key="5">
    <source>
        <dbReference type="ARBA" id="ARBA00023242"/>
    </source>
</evidence>
<comment type="subcellular location">
    <subcellularLocation>
        <location evidence="1">Nucleus</location>
    </subcellularLocation>
</comment>
<feature type="compositionally biased region" description="Acidic residues" evidence="6">
    <location>
        <begin position="290"/>
        <end position="309"/>
    </location>
</feature>
<keyword evidence="2" id="KW-0479">Metal-binding</keyword>
<feature type="region of interest" description="Disordered" evidence="6">
    <location>
        <begin position="287"/>
        <end position="309"/>
    </location>
</feature>
<evidence type="ECO:0000256" key="1">
    <source>
        <dbReference type="ARBA" id="ARBA00004123"/>
    </source>
</evidence>
<dbReference type="PANTHER" id="PTHR46481">
    <property type="entry name" value="ZINC FINGER BED DOMAIN-CONTAINING PROTEIN 4"/>
    <property type="match status" value="1"/>
</dbReference>
<dbReference type="SUPFAM" id="SSF53098">
    <property type="entry name" value="Ribonuclease H-like"/>
    <property type="match status" value="1"/>
</dbReference>
<keyword evidence="3" id="KW-0863">Zinc-finger</keyword>
<dbReference type="GO" id="GO:0005634">
    <property type="term" value="C:nucleus"/>
    <property type="evidence" value="ECO:0007669"/>
    <property type="project" value="UniProtKB-SubCell"/>
</dbReference>
<evidence type="ECO:0000256" key="6">
    <source>
        <dbReference type="SAM" id="MobiDB-lite"/>
    </source>
</evidence>
<dbReference type="AlphaFoldDB" id="A0A814G8C6"/>
<evidence type="ECO:0000256" key="2">
    <source>
        <dbReference type="ARBA" id="ARBA00022723"/>
    </source>
</evidence>
<comment type="caution">
    <text evidence="7">The sequence shown here is derived from an EMBL/GenBank/DDBJ whole genome shotgun (WGS) entry which is preliminary data.</text>
</comment>
<evidence type="ECO:0000256" key="4">
    <source>
        <dbReference type="ARBA" id="ARBA00022833"/>
    </source>
</evidence>
<gene>
    <name evidence="7" type="ORF">OXX778_LOCUS16001</name>
</gene>
<keyword evidence="8" id="KW-1185">Reference proteome</keyword>
<dbReference type="PANTHER" id="PTHR46481:SF10">
    <property type="entry name" value="ZINC FINGER BED DOMAIN-CONTAINING PROTEIN 39"/>
    <property type="match status" value="1"/>
</dbReference>
<accession>A0A814G8C6</accession>
<dbReference type="Proteomes" id="UP000663879">
    <property type="component" value="Unassembled WGS sequence"/>
</dbReference>
<feature type="region of interest" description="Disordered" evidence="6">
    <location>
        <begin position="61"/>
        <end position="82"/>
    </location>
</feature>
<dbReference type="GO" id="GO:0008270">
    <property type="term" value="F:zinc ion binding"/>
    <property type="evidence" value="ECO:0007669"/>
    <property type="project" value="UniProtKB-KW"/>
</dbReference>
<dbReference type="OrthoDB" id="1607513at2759"/>
<keyword evidence="4" id="KW-0862">Zinc</keyword>
<dbReference type="InterPro" id="IPR012337">
    <property type="entry name" value="RNaseH-like_sf"/>
</dbReference>
<feature type="compositionally biased region" description="Low complexity" evidence="6">
    <location>
        <begin position="67"/>
        <end position="80"/>
    </location>
</feature>
<evidence type="ECO:0000313" key="8">
    <source>
        <dbReference type="Proteomes" id="UP000663879"/>
    </source>
</evidence>
<name>A0A814G8C6_9BILA</name>
<organism evidence="7 8">
    <name type="scientific">Brachionus calyciflorus</name>
    <dbReference type="NCBI Taxonomy" id="104777"/>
    <lineage>
        <taxon>Eukaryota</taxon>
        <taxon>Metazoa</taxon>
        <taxon>Spiralia</taxon>
        <taxon>Gnathifera</taxon>
        <taxon>Rotifera</taxon>
        <taxon>Eurotatoria</taxon>
        <taxon>Monogononta</taxon>
        <taxon>Pseudotrocha</taxon>
        <taxon>Ploima</taxon>
        <taxon>Brachionidae</taxon>
        <taxon>Brachionus</taxon>
    </lineage>
</organism>
<evidence type="ECO:0000256" key="3">
    <source>
        <dbReference type="ARBA" id="ARBA00022771"/>
    </source>
</evidence>
<dbReference type="EMBL" id="CAJNOC010003667">
    <property type="protein sequence ID" value="CAF0992760.1"/>
    <property type="molecule type" value="Genomic_DNA"/>
</dbReference>
<proteinExistence type="predicted"/>
<dbReference type="InterPro" id="IPR052035">
    <property type="entry name" value="ZnF_BED_domain_contain"/>
</dbReference>
<keyword evidence="5" id="KW-0539">Nucleus</keyword>
<reference evidence="7" key="1">
    <citation type="submission" date="2021-02" db="EMBL/GenBank/DDBJ databases">
        <authorList>
            <person name="Nowell W R."/>
        </authorList>
    </citation>
    <scope>NUCLEOTIDE SEQUENCE</scope>
    <source>
        <strain evidence="7">Ploen Becks lab</strain>
    </source>
</reference>